<dbReference type="Gene3D" id="1.10.287.130">
    <property type="match status" value="1"/>
</dbReference>
<dbReference type="SUPFAM" id="SSF52172">
    <property type="entry name" value="CheY-like"/>
    <property type="match status" value="1"/>
</dbReference>
<dbReference type="InterPro" id="IPR005467">
    <property type="entry name" value="His_kinase_dom"/>
</dbReference>
<feature type="modified residue" description="4-aspartylphosphate" evidence="4">
    <location>
        <position position="634"/>
    </location>
</feature>
<dbReference type="EC" id="2.7.13.3" evidence="2"/>
<name>A0A2T5UBN7_9SPHN</name>
<evidence type="ECO:0000259" key="7">
    <source>
        <dbReference type="PROSITE" id="PS50110"/>
    </source>
</evidence>
<dbReference type="PROSITE" id="PS50109">
    <property type="entry name" value="HIS_KIN"/>
    <property type="match status" value="1"/>
</dbReference>
<sequence>MTTQTAEADFLTGGGEMAAMIRAHDWSSSPLGRIEHWPQSLRSIVSLMLASEFAMCIAWGPELGFLYNDHYARILHDKHPAALGNRLPDIWAELWPDISPLVDKALAGEASFFENLPLVTNRKGYDERTWFTFSYSPVRDESGAIAGMFCSTYESTDQVQTERALRDERERMSQMFAQAPTFMAMLRGPEHRVELTNPGYDKLIGHREVLGRTVAEALPDAVEQGFVDLLDRVFASGDAFTASGMLYAVQAEPGGAVHDRYVDFVFQPIRDATGTVVGIFVEGADVTDRKRLERDLQSLNADLEQRVRDRTQELIEAQEALRQAQKMEAVGQLTGGIAHDFNNLLQGITGSLEIVQRRVAQGRVSELDRFITGATTAANRAASLTHRLLAFSRRQPLDPRPVKVNPLVASLEDLLRRTTGEQIELELVLAGGLWTTLCDPNQLENSLLNLVINARDAMPHGGKLTIETCNAHLDDHFAASQRDVRPGHYVCICVSDTGTGMSADTIAKAFEPFFTTKPIGQGTGLGLSMIYGFARQSEGYARIYSELGHGTTIKLYLPRHYGEAGQDEALPGLTQEHVTDAGEIVLVVEDDSVVRALIVEVLGELGYRAVEAHDGPAGLDKLRTMERIDLLVTDIGLPGLNGRQVADAGRALRPGLRVLFMTGYAENAALASGFLEPGMSMITKPFAMEALATQIRTMIEG</sequence>
<dbReference type="SMART" id="SM00387">
    <property type="entry name" value="HATPase_c"/>
    <property type="match status" value="1"/>
</dbReference>
<feature type="domain" description="Histidine kinase" evidence="6">
    <location>
        <begin position="336"/>
        <end position="561"/>
    </location>
</feature>
<dbReference type="PRINTS" id="PR00344">
    <property type="entry name" value="BCTRLSENSOR"/>
</dbReference>
<dbReference type="PANTHER" id="PTHR43065">
    <property type="entry name" value="SENSOR HISTIDINE KINASE"/>
    <property type="match status" value="1"/>
</dbReference>
<dbReference type="GeneID" id="91004458"/>
<accession>A0A2T5UBN7</accession>
<feature type="domain" description="PAC" evidence="8">
    <location>
        <begin position="243"/>
        <end position="298"/>
    </location>
</feature>
<keyword evidence="3 4" id="KW-0597">Phosphoprotein</keyword>
<feature type="coiled-coil region" evidence="5">
    <location>
        <begin position="289"/>
        <end position="327"/>
    </location>
</feature>
<reference evidence="9 10" key="1">
    <citation type="submission" date="2018-04" db="EMBL/GenBank/DDBJ databases">
        <title>Genomic Encyclopedia of Type Strains, Phase III (KMG-III): the genomes of soil and plant-associated and newly described type strains.</title>
        <authorList>
            <person name="Whitman W."/>
        </authorList>
    </citation>
    <scope>NUCLEOTIDE SEQUENCE [LARGE SCALE GENOMIC DNA]</scope>
    <source>
        <strain evidence="9 10">MA-olki</strain>
    </source>
</reference>
<dbReference type="SMART" id="SM00448">
    <property type="entry name" value="REC"/>
    <property type="match status" value="1"/>
</dbReference>
<dbReference type="InterPro" id="IPR035965">
    <property type="entry name" value="PAS-like_dom_sf"/>
</dbReference>
<evidence type="ECO:0000259" key="6">
    <source>
        <dbReference type="PROSITE" id="PS50109"/>
    </source>
</evidence>
<dbReference type="AlphaFoldDB" id="A0A2T5UBN7"/>
<dbReference type="Pfam" id="PF08448">
    <property type="entry name" value="PAS_4"/>
    <property type="match status" value="2"/>
</dbReference>
<dbReference type="SUPFAM" id="SSF55874">
    <property type="entry name" value="ATPase domain of HSP90 chaperone/DNA topoisomerase II/histidine kinase"/>
    <property type="match status" value="1"/>
</dbReference>
<comment type="catalytic activity">
    <reaction evidence="1">
        <text>ATP + protein L-histidine = ADP + protein N-phospho-L-histidine.</text>
        <dbReference type="EC" id="2.7.13.3"/>
    </reaction>
</comment>
<dbReference type="InterPro" id="IPR036097">
    <property type="entry name" value="HisK_dim/P_sf"/>
</dbReference>
<dbReference type="RefSeq" id="WP_208622488.1">
    <property type="nucleotide sequence ID" value="NZ_QAYE01000001.1"/>
</dbReference>
<evidence type="ECO:0000256" key="4">
    <source>
        <dbReference type="PROSITE-ProRule" id="PRU00169"/>
    </source>
</evidence>
<dbReference type="Proteomes" id="UP000244013">
    <property type="component" value="Unassembled WGS sequence"/>
</dbReference>
<organism evidence="9 10">
    <name type="scientific">Sphingomonas faeni</name>
    <dbReference type="NCBI Taxonomy" id="185950"/>
    <lineage>
        <taxon>Bacteria</taxon>
        <taxon>Pseudomonadati</taxon>
        <taxon>Pseudomonadota</taxon>
        <taxon>Alphaproteobacteria</taxon>
        <taxon>Sphingomonadales</taxon>
        <taxon>Sphingomonadaceae</taxon>
        <taxon>Sphingomonas</taxon>
    </lineage>
</organism>
<dbReference type="Pfam" id="PF02518">
    <property type="entry name" value="HATPase_c"/>
    <property type="match status" value="1"/>
</dbReference>
<evidence type="ECO:0000256" key="2">
    <source>
        <dbReference type="ARBA" id="ARBA00012438"/>
    </source>
</evidence>
<dbReference type="InterPro" id="IPR003661">
    <property type="entry name" value="HisK_dim/P_dom"/>
</dbReference>
<evidence type="ECO:0000256" key="1">
    <source>
        <dbReference type="ARBA" id="ARBA00000085"/>
    </source>
</evidence>
<dbReference type="InterPro" id="IPR013656">
    <property type="entry name" value="PAS_4"/>
</dbReference>
<evidence type="ECO:0000313" key="9">
    <source>
        <dbReference type="EMBL" id="PTW48864.1"/>
    </source>
</evidence>
<dbReference type="GO" id="GO:0000155">
    <property type="term" value="F:phosphorelay sensor kinase activity"/>
    <property type="evidence" value="ECO:0007669"/>
    <property type="project" value="InterPro"/>
</dbReference>
<proteinExistence type="predicted"/>
<dbReference type="CDD" id="cd16919">
    <property type="entry name" value="HATPase_CckA-like"/>
    <property type="match status" value="1"/>
</dbReference>
<dbReference type="InterPro" id="IPR000700">
    <property type="entry name" value="PAS-assoc_C"/>
</dbReference>
<evidence type="ECO:0000259" key="8">
    <source>
        <dbReference type="PROSITE" id="PS50113"/>
    </source>
</evidence>
<dbReference type="InterPro" id="IPR001789">
    <property type="entry name" value="Sig_transdc_resp-reg_receiver"/>
</dbReference>
<dbReference type="EMBL" id="QAYE01000001">
    <property type="protein sequence ID" value="PTW48864.1"/>
    <property type="molecule type" value="Genomic_DNA"/>
</dbReference>
<dbReference type="InterPro" id="IPR004358">
    <property type="entry name" value="Sig_transdc_His_kin-like_C"/>
</dbReference>
<dbReference type="InterPro" id="IPR036890">
    <property type="entry name" value="HATPase_C_sf"/>
</dbReference>
<dbReference type="SUPFAM" id="SSF55785">
    <property type="entry name" value="PYP-like sensor domain (PAS domain)"/>
    <property type="match status" value="2"/>
</dbReference>
<comment type="caution">
    <text evidence="9">The sequence shown here is derived from an EMBL/GenBank/DDBJ whole genome shotgun (WGS) entry which is preliminary data.</text>
</comment>
<dbReference type="SUPFAM" id="SSF47384">
    <property type="entry name" value="Homodimeric domain of signal transducing histidine kinase"/>
    <property type="match status" value="1"/>
</dbReference>
<dbReference type="Pfam" id="PF00512">
    <property type="entry name" value="HisKA"/>
    <property type="match status" value="1"/>
</dbReference>
<keyword evidence="5" id="KW-0175">Coiled coil</keyword>
<dbReference type="Gene3D" id="3.30.450.20">
    <property type="entry name" value="PAS domain"/>
    <property type="match status" value="2"/>
</dbReference>
<dbReference type="PANTHER" id="PTHR43065:SF42">
    <property type="entry name" value="TWO-COMPONENT SENSOR PPRA"/>
    <property type="match status" value="1"/>
</dbReference>
<dbReference type="Gene3D" id="3.40.50.2300">
    <property type="match status" value="1"/>
</dbReference>
<gene>
    <name evidence="9" type="ORF">C8J25_101364</name>
</gene>
<dbReference type="PROSITE" id="PS50113">
    <property type="entry name" value="PAC"/>
    <property type="match status" value="1"/>
</dbReference>
<dbReference type="Pfam" id="PF00072">
    <property type="entry name" value="Response_reg"/>
    <property type="match status" value="1"/>
</dbReference>
<protein>
    <recommendedName>
        <fullName evidence="2">histidine kinase</fullName>
        <ecNumber evidence="2">2.7.13.3</ecNumber>
    </recommendedName>
</protein>
<dbReference type="InterPro" id="IPR011006">
    <property type="entry name" value="CheY-like_superfamily"/>
</dbReference>
<dbReference type="SMART" id="SM00388">
    <property type="entry name" value="HisKA"/>
    <property type="match status" value="1"/>
</dbReference>
<feature type="domain" description="Response regulatory" evidence="7">
    <location>
        <begin position="584"/>
        <end position="699"/>
    </location>
</feature>
<dbReference type="PROSITE" id="PS50110">
    <property type="entry name" value="RESPONSE_REGULATORY"/>
    <property type="match status" value="1"/>
</dbReference>
<evidence type="ECO:0000313" key="10">
    <source>
        <dbReference type="Proteomes" id="UP000244013"/>
    </source>
</evidence>
<evidence type="ECO:0000256" key="3">
    <source>
        <dbReference type="ARBA" id="ARBA00022553"/>
    </source>
</evidence>
<dbReference type="InterPro" id="IPR003594">
    <property type="entry name" value="HATPase_dom"/>
</dbReference>
<evidence type="ECO:0000256" key="5">
    <source>
        <dbReference type="SAM" id="Coils"/>
    </source>
</evidence>
<dbReference type="Gene3D" id="3.30.565.10">
    <property type="entry name" value="Histidine kinase-like ATPase, C-terminal domain"/>
    <property type="match status" value="1"/>
</dbReference>